<evidence type="ECO:0000313" key="1">
    <source>
        <dbReference type="EMBL" id="CUS45857.1"/>
    </source>
</evidence>
<name>A0A160TNI2_9ZZZZ</name>
<reference evidence="1" key="1">
    <citation type="submission" date="2015-10" db="EMBL/GenBank/DDBJ databases">
        <authorList>
            <person name="Gilbert D.G."/>
        </authorList>
    </citation>
    <scope>NUCLEOTIDE SEQUENCE</scope>
</reference>
<sequence>MSQPVILALILLALAPGASVDESRLDQVEVAQLTVHQRIIIRIPRLPFTSREPIQDQQSLSWSEKKGPKCVAMSDLVGAAISAPDSIDLMIEDGSRVRARLNDDCPPLDYYSGYYLKPTQDGMVCADRDAIRSRSGGSCRIKEFKRLVAKTRR</sequence>
<proteinExistence type="predicted"/>
<protein>
    <submittedName>
        <fullName evidence="1">Uncharacterized protein</fullName>
    </submittedName>
</protein>
<gene>
    <name evidence="1" type="ORF">MGWOODY_Smn2234</name>
</gene>
<accession>A0A160TNI2</accession>
<dbReference type="EMBL" id="CZQE01000308">
    <property type="protein sequence ID" value="CUS45857.1"/>
    <property type="molecule type" value="Genomic_DNA"/>
</dbReference>
<organism evidence="1">
    <name type="scientific">hydrothermal vent metagenome</name>
    <dbReference type="NCBI Taxonomy" id="652676"/>
    <lineage>
        <taxon>unclassified sequences</taxon>
        <taxon>metagenomes</taxon>
        <taxon>ecological metagenomes</taxon>
    </lineage>
</organism>
<dbReference type="AlphaFoldDB" id="A0A160TNI2"/>